<dbReference type="RefSeq" id="WP_159368343.1">
    <property type="nucleotide sequence ID" value="NZ_CP047223.1"/>
</dbReference>
<reference evidence="2 3" key="1">
    <citation type="submission" date="2019-12" db="EMBL/GenBank/DDBJ databases">
        <title>Functional and genomic insights into the Sphingobium yanoikuyae YC-JY1, a bacterium efficiently degrading bisphenol A.</title>
        <authorList>
            <person name="Jia Y."/>
            <person name="Li X."/>
            <person name="Wang J."/>
            <person name="Eltoukhy A."/>
            <person name="Lamraoui I."/>
            <person name="Yan Y."/>
        </authorList>
    </citation>
    <scope>NUCLEOTIDE SEQUENCE [LARGE SCALE GENOMIC DNA]</scope>
    <source>
        <strain evidence="2 3">YC-JY1</strain>
        <plasmid evidence="2 3">unnamed5</plasmid>
    </source>
</reference>
<sequence length="102" mass="12242">MARTPVEERLEKMREEERKLRERRKALEARLSADRRKAETRERIMLGAFILHHIEQDTPTGRQLGPLLQRELPLFLTRERDHALLQPLLARLKNLERGREEQ</sequence>
<keyword evidence="2" id="KW-0614">Plasmid</keyword>
<evidence type="ECO:0000313" key="2">
    <source>
        <dbReference type="EMBL" id="QHD70897.1"/>
    </source>
</evidence>
<feature type="coiled-coil region" evidence="1">
    <location>
        <begin position="6"/>
        <end position="37"/>
    </location>
</feature>
<protein>
    <submittedName>
        <fullName evidence="2">Mobilization protein</fullName>
    </submittedName>
</protein>
<gene>
    <name evidence="2" type="ORF">GS397_27770</name>
</gene>
<evidence type="ECO:0000313" key="3">
    <source>
        <dbReference type="Proteomes" id="UP000464086"/>
    </source>
</evidence>
<evidence type="ECO:0000256" key="1">
    <source>
        <dbReference type="SAM" id="Coils"/>
    </source>
</evidence>
<dbReference type="EMBL" id="CP047223">
    <property type="protein sequence ID" value="QHD70897.1"/>
    <property type="molecule type" value="Genomic_DNA"/>
</dbReference>
<keyword evidence="1" id="KW-0175">Coiled coil</keyword>
<geneLocation type="plasmid" evidence="2">
    <name>unnamed5</name>
</geneLocation>
<accession>A0A6P1GQN8</accession>
<name>A0A6P1GQN8_SPHYA</name>
<proteinExistence type="predicted"/>
<organism evidence="2 3">
    <name type="scientific">Sphingobium yanoikuyae</name>
    <name type="common">Sphingomonas yanoikuyae</name>
    <dbReference type="NCBI Taxonomy" id="13690"/>
    <lineage>
        <taxon>Bacteria</taxon>
        <taxon>Pseudomonadati</taxon>
        <taxon>Pseudomonadota</taxon>
        <taxon>Alphaproteobacteria</taxon>
        <taxon>Sphingomonadales</taxon>
        <taxon>Sphingomonadaceae</taxon>
        <taxon>Sphingobium</taxon>
    </lineage>
</organism>
<dbReference type="Proteomes" id="UP000464086">
    <property type="component" value="Plasmid unnamed5"/>
</dbReference>
<dbReference type="AlphaFoldDB" id="A0A6P1GQN8"/>